<evidence type="ECO:0000313" key="3">
    <source>
        <dbReference type="EMBL" id="KAI9197893.1"/>
    </source>
</evidence>
<sequence>MMDAAEITKLCESLSISDVDGPIPLVFMDLISEGLKDVKHCLVGKVLSGKRVNREAFKRVIEQLWSSLGKVEIESIGDNIFMFFFPNLEVRSMVWSRGPWHFDHCLIVLEKPMGSSDISKLPFTMVEIWMQIHNLPLMCMNRKMAKYLAEQVGSVVELLVDSRECWGRFIRVKVRMDISKPLKRCVWLNVDDTGEVITAILLYERLPEFCYACGIIGHGLRDCPDEEARLGAFEGESTKYGSWLRAATVE</sequence>
<dbReference type="AlphaFoldDB" id="A0AAD5JG68"/>
<dbReference type="Proteomes" id="UP001064489">
    <property type="component" value="Chromosome 13"/>
</dbReference>
<keyword evidence="1" id="KW-0863">Zinc-finger</keyword>
<evidence type="ECO:0000256" key="1">
    <source>
        <dbReference type="PROSITE-ProRule" id="PRU00047"/>
    </source>
</evidence>
<dbReference type="InterPro" id="IPR001878">
    <property type="entry name" value="Znf_CCHC"/>
</dbReference>
<name>A0AAD5JG68_ACENE</name>
<dbReference type="Pfam" id="PF14392">
    <property type="entry name" value="zf-CCHC_4"/>
    <property type="match status" value="1"/>
</dbReference>
<dbReference type="InterPro" id="IPR025836">
    <property type="entry name" value="Zn_knuckle_CX2CX4HX4C"/>
</dbReference>
<accession>A0AAD5JG68</accession>
<dbReference type="PROSITE" id="PS50158">
    <property type="entry name" value="ZF_CCHC"/>
    <property type="match status" value="1"/>
</dbReference>
<dbReference type="GO" id="GO:0008270">
    <property type="term" value="F:zinc ion binding"/>
    <property type="evidence" value="ECO:0007669"/>
    <property type="project" value="UniProtKB-KW"/>
</dbReference>
<protein>
    <recommendedName>
        <fullName evidence="2">CCHC-type domain-containing protein</fullName>
    </recommendedName>
</protein>
<dbReference type="InterPro" id="IPR040256">
    <property type="entry name" value="At4g02000-like"/>
</dbReference>
<evidence type="ECO:0000313" key="4">
    <source>
        <dbReference type="Proteomes" id="UP001064489"/>
    </source>
</evidence>
<gene>
    <name evidence="3" type="ORF">LWI28_006215</name>
</gene>
<dbReference type="GO" id="GO:0003676">
    <property type="term" value="F:nucleic acid binding"/>
    <property type="evidence" value="ECO:0007669"/>
    <property type="project" value="InterPro"/>
</dbReference>
<evidence type="ECO:0000259" key="2">
    <source>
        <dbReference type="PROSITE" id="PS50158"/>
    </source>
</evidence>
<dbReference type="Pfam" id="PF14111">
    <property type="entry name" value="DUF4283"/>
    <property type="match status" value="1"/>
</dbReference>
<comment type="caution">
    <text evidence="3">The sequence shown here is derived from an EMBL/GenBank/DDBJ whole genome shotgun (WGS) entry which is preliminary data.</text>
</comment>
<proteinExistence type="predicted"/>
<organism evidence="3 4">
    <name type="scientific">Acer negundo</name>
    <name type="common">Box elder</name>
    <dbReference type="NCBI Taxonomy" id="4023"/>
    <lineage>
        <taxon>Eukaryota</taxon>
        <taxon>Viridiplantae</taxon>
        <taxon>Streptophyta</taxon>
        <taxon>Embryophyta</taxon>
        <taxon>Tracheophyta</taxon>
        <taxon>Spermatophyta</taxon>
        <taxon>Magnoliopsida</taxon>
        <taxon>eudicotyledons</taxon>
        <taxon>Gunneridae</taxon>
        <taxon>Pentapetalae</taxon>
        <taxon>rosids</taxon>
        <taxon>malvids</taxon>
        <taxon>Sapindales</taxon>
        <taxon>Sapindaceae</taxon>
        <taxon>Hippocastanoideae</taxon>
        <taxon>Acereae</taxon>
        <taxon>Acer</taxon>
    </lineage>
</organism>
<dbReference type="InterPro" id="IPR025558">
    <property type="entry name" value="DUF4283"/>
</dbReference>
<keyword evidence="4" id="KW-1185">Reference proteome</keyword>
<keyword evidence="1" id="KW-0862">Zinc</keyword>
<dbReference type="EMBL" id="JAJSOW010000002">
    <property type="protein sequence ID" value="KAI9197893.1"/>
    <property type="molecule type" value="Genomic_DNA"/>
</dbReference>
<feature type="domain" description="CCHC-type" evidence="2">
    <location>
        <begin position="210"/>
        <end position="225"/>
    </location>
</feature>
<dbReference type="PANTHER" id="PTHR31286">
    <property type="entry name" value="GLYCINE-RICH CELL WALL STRUCTURAL PROTEIN 1.8-LIKE"/>
    <property type="match status" value="1"/>
</dbReference>
<dbReference type="PANTHER" id="PTHR31286:SF167">
    <property type="entry name" value="OS09G0268800 PROTEIN"/>
    <property type="match status" value="1"/>
</dbReference>
<reference evidence="3 4" key="1">
    <citation type="journal article" date="2022" name="Plant J.">
        <title>Strategies of tolerance reflected in two North American maple genomes.</title>
        <authorList>
            <person name="McEvoy S.L."/>
            <person name="Sezen U.U."/>
            <person name="Trouern-Trend A."/>
            <person name="McMahon S.M."/>
            <person name="Schaberg P.G."/>
            <person name="Yang J."/>
            <person name="Wegrzyn J.L."/>
            <person name="Swenson N.G."/>
        </authorList>
    </citation>
    <scope>NUCLEOTIDE SEQUENCE [LARGE SCALE GENOMIC DNA]</scope>
    <source>
        <strain evidence="3">91603</strain>
    </source>
</reference>
<keyword evidence="1" id="KW-0479">Metal-binding</keyword>